<reference evidence="2" key="1">
    <citation type="submission" date="2023-06" db="EMBL/GenBank/DDBJ databases">
        <title>Draft genome sequence of Nocardioides sp. SOB77.</title>
        <authorList>
            <person name="Zhang G."/>
        </authorList>
    </citation>
    <scope>NUCLEOTIDE SEQUENCE</scope>
    <source>
        <strain evidence="2">SOB77</strain>
    </source>
</reference>
<sequence length="128" mass="13926">MSDDATLRALEARATPSPWTPHGDKIRATAADALIPDNILVAYAGAHWQRLGIRKYPRGGDVPEHAPDVEFMAAARTALPDRLDRIRALHAKWGDHRPRMLTATSTCGRCSAGSSTASPPDPQPERRP</sequence>
<dbReference type="RefSeq" id="WP_300954378.1">
    <property type="nucleotide sequence ID" value="NZ_JAUHJQ010000011.1"/>
</dbReference>
<organism evidence="2 3">
    <name type="scientific">Nocardioides oceani</name>
    <dbReference type="NCBI Taxonomy" id="3058369"/>
    <lineage>
        <taxon>Bacteria</taxon>
        <taxon>Bacillati</taxon>
        <taxon>Actinomycetota</taxon>
        <taxon>Actinomycetes</taxon>
        <taxon>Propionibacteriales</taxon>
        <taxon>Nocardioidaceae</taxon>
        <taxon>Nocardioides</taxon>
    </lineage>
</organism>
<feature type="region of interest" description="Disordered" evidence="1">
    <location>
        <begin position="105"/>
        <end position="128"/>
    </location>
</feature>
<dbReference type="Proteomes" id="UP001168620">
    <property type="component" value="Unassembled WGS sequence"/>
</dbReference>
<feature type="compositionally biased region" description="Polar residues" evidence="1">
    <location>
        <begin position="105"/>
        <end position="118"/>
    </location>
</feature>
<evidence type="ECO:0000313" key="3">
    <source>
        <dbReference type="Proteomes" id="UP001168620"/>
    </source>
</evidence>
<evidence type="ECO:0000313" key="2">
    <source>
        <dbReference type="EMBL" id="MDN4175199.1"/>
    </source>
</evidence>
<accession>A0ABT8FKQ6</accession>
<dbReference type="EMBL" id="JAUHJQ010000011">
    <property type="protein sequence ID" value="MDN4175199.1"/>
    <property type="molecule type" value="Genomic_DNA"/>
</dbReference>
<keyword evidence="3" id="KW-1185">Reference proteome</keyword>
<gene>
    <name evidence="2" type="ORF">QWY28_19700</name>
</gene>
<name>A0ABT8FKQ6_9ACTN</name>
<comment type="caution">
    <text evidence="2">The sequence shown here is derived from an EMBL/GenBank/DDBJ whole genome shotgun (WGS) entry which is preliminary data.</text>
</comment>
<protein>
    <submittedName>
        <fullName evidence="2">Uncharacterized protein</fullName>
    </submittedName>
</protein>
<evidence type="ECO:0000256" key="1">
    <source>
        <dbReference type="SAM" id="MobiDB-lite"/>
    </source>
</evidence>
<proteinExistence type="predicted"/>